<evidence type="ECO:0000313" key="13">
    <source>
        <dbReference type="Proteomes" id="UP000220797"/>
    </source>
</evidence>
<evidence type="ECO:0000256" key="3">
    <source>
        <dbReference type="ARBA" id="ARBA00008455"/>
    </source>
</evidence>
<comment type="similarity">
    <text evidence="3">Belongs to the peptidase C1 family.</text>
</comment>
<evidence type="ECO:0000256" key="7">
    <source>
        <dbReference type="ARBA" id="ARBA00023180"/>
    </source>
</evidence>
<keyword evidence="12" id="KW-0645">Protease</keyword>
<dbReference type="EC" id="3.4.14.1" evidence="4"/>
<proteinExistence type="inferred from homology"/>
<keyword evidence="10" id="KW-1133">Transmembrane helix</keyword>
<accession>A0A1J1GUM8</accession>
<dbReference type="Pfam" id="PF08773">
    <property type="entry name" value="CathepsinC_exc"/>
    <property type="match status" value="1"/>
</dbReference>
<keyword evidence="13" id="KW-1185">Reference proteome</keyword>
<gene>
    <name evidence="12" type="ORF">PGAL8A_00343300</name>
</gene>
<evidence type="ECO:0000256" key="10">
    <source>
        <dbReference type="SAM" id="Phobius"/>
    </source>
</evidence>
<dbReference type="AlphaFoldDB" id="A0A1J1GUM8"/>
<reference evidence="12" key="1">
    <citation type="submission" date="2015-04" db="EMBL/GenBank/DDBJ databases">
        <authorList>
            <consortium name="Pathogen Informatics"/>
        </authorList>
    </citation>
    <scope>NUCLEOTIDE SEQUENCE [LARGE SCALE GENOMIC DNA]</scope>
    <source>
        <strain evidence="12">8A</strain>
    </source>
</reference>
<dbReference type="InterPro" id="IPR038765">
    <property type="entry name" value="Papain-like_cys_pep_sf"/>
</dbReference>
<dbReference type="SMART" id="SM00645">
    <property type="entry name" value="Pept_C1"/>
    <property type="match status" value="1"/>
</dbReference>
<dbReference type="GO" id="GO:0008239">
    <property type="term" value="F:dipeptidyl-peptidase activity"/>
    <property type="evidence" value="ECO:0007669"/>
    <property type="project" value="UniProtKB-EC"/>
</dbReference>
<dbReference type="GO" id="GO:0006508">
    <property type="term" value="P:proteolysis"/>
    <property type="evidence" value="ECO:0007669"/>
    <property type="project" value="InterPro"/>
</dbReference>
<evidence type="ECO:0000256" key="8">
    <source>
        <dbReference type="ARBA" id="ARBA00023214"/>
    </source>
</evidence>
<dbReference type="EMBL" id="CVMV01000059">
    <property type="protein sequence ID" value="CRG96215.1"/>
    <property type="molecule type" value="Genomic_DNA"/>
</dbReference>
<dbReference type="GeneID" id="39731963"/>
<comment type="cofactor">
    <cofactor evidence="2">
        <name>chloride</name>
        <dbReference type="ChEBI" id="CHEBI:17996"/>
    </cofactor>
</comment>
<feature type="domain" description="Peptidase C1A papain C-terminal" evidence="11">
    <location>
        <begin position="389"/>
        <end position="686"/>
    </location>
</feature>
<keyword evidence="6" id="KW-1015">Disulfide bond</keyword>
<keyword evidence="12" id="KW-0378">Hydrolase</keyword>
<dbReference type="InterPro" id="IPR000668">
    <property type="entry name" value="Peptidase_C1A_C"/>
</dbReference>
<dbReference type="PANTHER" id="PTHR12411">
    <property type="entry name" value="CYSTEINE PROTEASE FAMILY C1-RELATED"/>
    <property type="match status" value="1"/>
</dbReference>
<dbReference type="VEuPathDB" id="PlasmoDB:PGAL8A_00343300"/>
<protein>
    <recommendedName>
        <fullName evidence="4">dipeptidyl-peptidase I</fullName>
        <ecNumber evidence="4">3.4.14.1</ecNumber>
    </recommendedName>
</protein>
<feature type="region of interest" description="Disordered" evidence="9">
    <location>
        <begin position="262"/>
        <end position="281"/>
    </location>
</feature>
<dbReference type="PROSITE" id="PS00639">
    <property type="entry name" value="THIOL_PROTEASE_HIS"/>
    <property type="match status" value="1"/>
</dbReference>
<feature type="transmembrane region" description="Helical" evidence="10">
    <location>
        <begin position="7"/>
        <end position="24"/>
    </location>
</feature>
<dbReference type="SUPFAM" id="SSF54001">
    <property type="entry name" value="Cysteine proteinases"/>
    <property type="match status" value="1"/>
</dbReference>
<comment type="catalytic activity">
    <reaction evidence="1">
        <text>Release of an N-terminal dipeptide, Xaa-Yaa-|-Zaa-, except when Xaa is Arg or Lys, or Yaa or Zaa is Pro.</text>
        <dbReference type="EC" id="3.4.14.1"/>
    </reaction>
</comment>
<sequence>MTKAQDAIILLLVFLNIIYVKFIIADLPIHAEIRHLIGKWRILKTNTSSTISTCGSSQPNSNLDNIKIKDYKSHLLNINYEFVSELNVILSDNFVLYGDIYDTTNNEHRKNWKILVVYDENNKIIGTWTTIYDEGFEIRIGNETYTALMHYEPSGKCDELSNNDSLDSNGETNCYITNYDKIRFGWLDILHENNERSFGCFYAEKVSYNGEKLNSNKSEHSDENITSDNLERYNNFLENNNEYNEIYSHRFLFNDENELKKEDDYDEEKENHQNPTFSKKKNINYDENTELNWHRVKHHGKKKKINKSLSVHLKQKYACPCSSHEQVHNKKNKGKSFNVVSHSLVEIEYKENLYVSNLLETNETSNELDLKNYENTIYVPKRELEINELPSAFTWGDPYNNNTREYNVLNQLKCGSCYIASLLYVFKRRIEINLTKQFEKEYLNDFDDNLSIQSVLSCSFYDQGCHGGYPFLVSKIAKLQGIPLDKFLPYTAKDQTCPYNVKKSYLDLNKTNNGSGKLKEIKSLFNKNRYTHMNETYDDNLINLDSNKWYAKDYNYVGGCYGCNQCNGEKIMMNEIYKNGPIVASFEATPDFYNYEDGIYYVNEYPHAKRCSVDAKNLNVFNITGWEKVNHAIVIVGWGEEVIDGKKYKYWTARNSWGKNWGKDGYFKVIRGVNFNGIESQTLYIEPDFTRGAGAIILEKMKKELK</sequence>
<dbReference type="Gene3D" id="3.90.70.10">
    <property type="entry name" value="Cysteine proteinases"/>
    <property type="match status" value="1"/>
</dbReference>
<dbReference type="GO" id="GO:0008234">
    <property type="term" value="F:cysteine-type peptidase activity"/>
    <property type="evidence" value="ECO:0007669"/>
    <property type="project" value="InterPro"/>
</dbReference>
<evidence type="ECO:0000256" key="4">
    <source>
        <dbReference type="ARBA" id="ARBA00012059"/>
    </source>
</evidence>
<evidence type="ECO:0000256" key="6">
    <source>
        <dbReference type="ARBA" id="ARBA00023157"/>
    </source>
</evidence>
<dbReference type="InterPro" id="IPR014882">
    <property type="entry name" value="CathepsinC_exc"/>
</dbReference>
<evidence type="ECO:0000259" key="11">
    <source>
        <dbReference type="SMART" id="SM00645"/>
    </source>
</evidence>
<evidence type="ECO:0000313" key="12">
    <source>
        <dbReference type="EMBL" id="CRG96215.1"/>
    </source>
</evidence>
<dbReference type="OrthoDB" id="640249at2759"/>
<evidence type="ECO:0000256" key="2">
    <source>
        <dbReference type="ARBA" id="ARBA00001923"/>
    </source>
</evidence>
<dbReference type="InterPro" id="IPR025660">
    <property type="entry name" value="Pept_his_AS"/>
</dbReference>
<dbReference type="InterPro" id="IPR025661">
    <property type="entry name" value="Pept_asp_AS"/>
</dbReference>
<dbReference type="GO" id="GO:0004177">
    <property type="term" value="F:aminopeptidase activity"/>
    <property type="evidence" value="ECO:0007669"/>
    <property type="project" value="UniProtKB-KW"/>
</dbReference>
<name>A0A1J1GUM8_PLAGA</name>
<comment type="caution">
    <text evidence="12">The sequence shown here is derived from an EMBL/GenBank/DDBJ whole genome shotgun (WGS) entry which is preliminary data.</text>
</comment>
<dbReference type="InterPro" id="IPR013128">
    <property type="entry name" value="Peptidase_C1A"/>
</dbReference>
<keyword evidence="12" id="KW-0031">Aminopeptidase</keyword>
<keyword evidence="10" id="KW-0472">Membrane</keyword>
<dbReference type="InterPro" id="IPR036496">
    <property type="entry name" value="CathepsinC_exc_dom_sf"/>
</dbReference>
<dbReference type="OMA" id="CYIASQM"/>
<keyword evidence="5" id="KW-0865">Zymogen</keyword>
<dbReference type="Pfam" id="PF00112">
    <property type="entry name" value="Peptidase_C1"/>
    <property type="match status" value="1"/>
</dbReference>
<keyword evidence="7" id="KW-0325">Glycoprotein</keyword>
<organism evidence="12 13">
    <name type="scientific">Plasmodium gallinaceum</name>
    <dbReference type="NCBI Taxonomy" id="5849"/>
    <lineage>
        <taxon>Eukaryota</taxon>
        <taxon>Sar</taxon>
        <taxon>Alveolata</taxon>
        <taxon>Apicomplexa</taxon>
        <taxon>Aconoidasida</taxon>
        <taxon>Haemosporida</taxon>
        <taxon>Plasmodiidae</taxon>
        <taxon>Plasmodium</taxon>
        <taxon>Plasmodium (Haemamoeba)</taxon>
    </lineage>
</organism>
<dbReference type="RefSeq" id="XP_028529020.1">
    <property type="nucleotide sequence ID" value="XM_028672471.1"/>
</dbReference>
<dbReference type="Proteomes" id="UP000220797">
    <property type="component" value="Unassembled WGS sequence"/>
</dbReference>
<evidence type="ECO:0000256" key="1">
    <source>
        <dbReference type="ARBA" id="ARBA00000738"/>
    </source>
</evidence>
<evidence type="ECO:0000256" key="9">
    <source>
        <dbReference type="SAM" id="MobiDB-lite"/>
    </source>
</evidence>
<evidence type="ECO:0000256" key="5">
    <source>
        <dbReference type="ARBA" id="ARBA00023145"/>
    </source>
</evidence>
<dbReference type="Gene3D" id="2.40.128.80">
    <property type="entry name" value="Cathepsin C, exclusion domain"/>
    <property type="match status" value="1"/>
</dbReference>
<keyword evidence="8" id="KW-0868">Chloride</keyword>
<dbReference type="PROSITE" id="PS00640">
    <property type="entry name" value="THIOL_PROTEASE_ASN"/>
    <property type="match status" value="1"/>
</dbReference>
<keyword evidence="10" id="KW-0812">Transmembrane</keyword>
<dbReference type="SUPFAM" id="SSF75001">
    <property type="entry name" value="Dipeptidyl peptidase I (cathepsin C), exclusion domain"/>
    <property type="match status" value="1"/>
</dbReference>